<dbReference type="OrthoDB" id="8905061at2759"/>
<dbReference type="InterPro" id="IPR036048">
    <property type="entry name" value="Interleukin_8-like_sf"/>
</dbReference>
<feature type="domain" description="Chemokine interleukin-8-like" evidence="2">
    <location>
        <begin position="55"/>
        <end position="113"/>
    </location>
</feature>
<evidence type="ECO:0000256" key="1">
    <source>
        <dbReference type="ARBA" id="ARBA00022514"/>
    </source>
</evidence>
<protein>
    <recommendedName>
        <fullName evidence="2">Chemokine interleukin-8-like domain-containing protein</fullName>
    </recommendedName>
</protein>
<dbReference type="Pfam" id="PF00048">
    <property type="entry name" value="IL8"/>
    <property type="match status" value="1"/>
</dbReference>
<dbReference type="GO" id="GO:0005615">
    <property type="term" value="C:extracellular space"/>
    <property type="evidence" value="ECO:0007669"/>
    <property type="project" value="UniProtKB-KW"/>
</dbReference>
<keyword evidence="1" id="KW-0202">Cytokine</keyword>
<sequence>MRRAWPGGCRYKLKQGELVKTRSPTSSFTMSLKVVTLFLLLCAIIIIITEGAIPKCCVTTSKSIPGYILRKTERFDFQSRRGVCEIDSLILYAKGKKYCAHPMVKRRLKKIQKLNRNKKKVEK</sequence>
<dbReference type="Proteomes" id="UP001046870">
    <property type="component" value="Chromosome 4"/>
</dbReference>
<accession>A0A9D3QBX2</accession>
<proteinExistence type="predicted"/>
<dbReference type="Gene3D" id="2.40.50.40">
    <property type="match status" value="1"/>
</dbReference>
<evidence type="ECO:0000313" key="4">
    <source>
        <dbReference type="Proteomes" id="UP001046870"/>
    </source>
</evidence>
<gene>
    <name evidence="3" type="ORF">MATL_G00063780</name>
</gene>
<comment type="caution">
    <text evidence="3">The sequence shown here is derived from an EMBL/GenBank/DDBJ whole genome shotgun (WGS) entry which is preliminary data.</text>
</comment>
<dbReference type="GO" id="GO:0006955">
    <property type="term" value="P:immune response"/>
    <property type="evidence" value="ECO:0007669"/>
    <property type="project" value="InterPro"/>
</dbReference>
<reference evidence="3" key="1">
    <citation type="submission" date="2021-01" db="EMBL/GenBank/DDBJ databases">
        <authorList>
            <person name="Zahm M."/>
            <person name="Roques C."/>
            <person name="Cabau C."/>
            <person name="Klopp C."/>
            <person name="Donnadieu C."/>
            <person name="Jouanno E."/>
            <person name="Lampietro C."/>
            <person name="Louis A."/>
            <person name="Herpin A."/>
            <person name="Echchiki A."/>
            <person name="Berthelot C."/>
            <person name="Parey E."/>
            <person name="Roest-Crollius H."/>
            <person name="Braasch I."/>
            <person name="Postlethwait J."/>
            <person name="Bobe J."/>
            <person name="Montfort J."/>
            <person name="Bouchez O."/>
            <person name="Begum T."/>
            <person name="Mejri S."/>
            <person name="Adams A."/>
            <person name="Chen W.-J."/>
            <person name="Guiguen Y."/>
        </authorList>
    </citation>
    <scope>NUCLEOTIDE SEQUENCE</scope>
    <source>
        <strain evidence="3">YG-15Mar2019-1</strain>
        <tissue evidence="3">Brain</tissue>
    </source>
</reference>
<name>A0A9D3QBX2_MEGAT</name>
<organism evidence="3 4">
    <name type="scientific">Megalops atlanticus</name>
    <name type="common">Tarpon</name>
    <name type="synonym">Clupea gigantea</name>
    <dbReference type="NCBI Taxonomy" id="7932"/>
    <lineage>
        <taxon>Eukaryota</taxon>
        <taxon>Metazoa</taxon>
        <taxon>Chordata</taxon>
        <taxon>Craniata</taxon>
        <taxon>Vertebrata</taxon>
        <taxon>Euteleostomi</taxon>
        <taxon>Actinopterygii</taxon>
        <taxon>Neopterygii</taxon>
        <taxon>Teleostei</taxon>
        <taxon>Elopiformes</taxon>
        <taxon>Megalopidae</taxon>
        <taxon>Megalops</taxon>
    </lineage>
</organism>
<dbReference type="AlphaFoldDB" id="A0A9D3QBX2"/>
<keyword evidence="4" id="KW-1185">Reference proteome</keyword>
<evidence type="ECO:0000313" key="3">
    <source>
        <dbReference type="EMBL" id="KAG7481163.1"/>
    </source>
</evidence>
<dbReference type="InterPro" id="IPR001811">
    <property type="entry name" value="Chemokine_IL8-like_dom"/>
</dbReference>
<dbReference type="SUPFAM" id="SSF54117">
    <property type="entry name" value="Interleukin 8-like chemokines"/>
    <property type="match status" value="1"/>
</dbReference>
<evidence type="ECO:0000259" key="2">
    <source>
        <dbReference type="Pfam" id="PF00048"/>
    </source>
</evidence>
<dbReference type="GO" id="GO:0008009">
    <property type="term" value="F:chemokine activity"/>
    <property type="evidence" value="ECO:0007669"/>
    <property type="project" value="InterPro"/>
</dbReference>
<dbReference type="EMBL" id="JAFDVH010000004">
    <property type="protein sequence ID" value="KAG7481163.1"/>
    <property type="molecule type" value="Genomic_DNA"/>
</dbReference>